<dbReference type="Gene3D" id="3.30.420.10">
    <property type="entry name" value="Ribonuclease H-like superfamily/Ribonuclease H"/>
    <property type="match status" value="1"/>
</dbReference>
<dbReference type="InterPro" id="IPR001584">
    <property type="entry name" value="Integrase_cat-core"/>
</dbReference>
<dbReference type="PROSITE" id="PS50994">
    <property type="entry name" value="INTEGRASE"/>
    <property type="match status" value="1"/>
</dbReference>
<reference evidence="4" key="1">
    <citation type="submission" date="2021-03" db="EMBL/GenBank/DDBJ databases">
        <title>Draft genome sequence of rust myrtle Austropuccinia psidii MF-1, a brazilian biotype.</title>
        <authorList>
            <person name="Quecine M.C."/>
            <person name="Pachon D.M.R."/>
            <person name="Bonatelli M.L."/>
            <person name="Correr F.H."/>
            <person name="Franceschini L.M."/>
            <person name="Leite T.F."/>
            <person name="Margarido G.R.A."/>
            <person name="Almeida C.A."/>
            <person name="Ferrarezi J.A."/>
            <person name="Labate C.A."/>
        </authorList>
    </citation>
    <scope>NUCLEOTIDE SEQUENCE</scope>
    <source>
        <strain evidence="4">MF-1</strain>
    </source>
</reference>
<dbReference type="PANTHER" id="PTHR37984:SF5">
    <property type="entry name" value="PROTEIN NYNRIN-LIKE"/>
    <property type="match status" value="1"/>
</dbReference>
<dbReference type="InterPro" id="IPR041588">
    <property type="entry name" value="Integrase_H2C2"/>
</dbReference>
<evidence type="ECO:0000313" key="5">
    <source>
        <dbReference type="Proteomes" id="UP000765509"/>
    </source>
</evidence>
<dbReference type="Gene3D" id="1.10.340.70">
    <property type="match status" value="1"/>
</dbReference>
<dbReference type="SUPFAM" id="SSF53098">
    <property type="entry name" value="Ribonuclease H-like"/>
    <property type="match status" value="1"/>
</dbReference>
<keyword evidence="5" id="KW-1185">Reference proteome</keyword>
<dbReference type="InterPro" id="IPR036397">
    <property type="entry name" value="RNaseH_sf"/>
</dbReference>
<dbReference type="AlphaFoldDB" id="A0A9Q3D6H3"/>
<dbReference type="GO" id="GO:0003723">
    <property type="term" value="F:RNA binding"/>
    <property type="evidence" value="ECO:0007669"/>
    <property type="project" value="UniProtKB-KW"/>
</dbReference>
<dbReference type="Pfam" id="PF17921">
    <property type="entry name" value="Integrase_H2C2"/>
    <property type="match status" value="1"/>
</dbReference>
<dbReference type="GO" id="GO:0015074">
    <property type="term" value="P:DNA integration"/>
    <property type="evidence" value="ECO:0007669"/>
    <property type="project" value="InterPro"/>
</dbReference>
<dbReference type="Proteomes" id="UP000765509">
    <property type="component" value="Unassembled WGS sequence"/>
</dbReference>
<feature type="region of interest" description="Disordered" evidence="2">
    <location>
        <begin position="55"/>
        <end position="75"/>
    </location>
</feature>
<gene>
    <name evidence="4" type="ORF">O181_036395</name>
</gene>
<evidence type="ECO:0000259" key="3">
    <source>
        <dbReference type="PROSITE" id="PS50994"/>
    </source>
</evidence>
<sequence length="383" mass="44407">MTIIYKEGKSHTNADDLSRWPLHNVKSNPAYDPEVAAKILINFMEIDRKKNFRFSDCAPESGTPDSGNTDLEGPETPILGISSSELHTEFFNAIMKTYAKHKPCGIMLQLLQQKYRSQILDSQLEQPWVRNYKDNNFFLIDGLIYHRKKHTSALTVVDTDHISLVLQECHDCPYMGHMNEGRTKERVASTAWLPKWEQELSEYISNCERCQKENRKHGKKYGLLQHIKEPKHPWETINMDWVTGLVPKGKENYNTCLIIVDRFRKRVPKISISGRDPKFTSEFWKNLYDILGTKLVFSTDYHQQTDGLAARMIQTMEDIPKRFCAYGMEHKDHEGYTHDWVTFLVAVQLAYNTSRHSTTGKTPALVEKGWNALLPVDHLKKTF</sequence>
<dbReference type="EMBL" id="AVOT02013766">
    <property type="protein sequence ID" value="MBW0496680.1"/>
    <property type="molecule type" value="Genomic_DNA"/>
</dbReference>
<dbReference type="PANTHER" id="PTHR37984">
    <property type="entry name" value="PROTEIN CBG26694"/>
    <property type="match status" value="1"/>
</dbReference>
<dbReference type="InterPro" id="IPR050951">
    <property type="entry name" value="Retrovirus_Pol_polyprotein"/>
</dbReference>
<dbReference type="InterPro" id="IPR012337">
    <property type="entry name" value="RNaseH-like_sf"/>
</dbReference>
<feature type="domain" description="Integrase catalytic" evidence="3">
    <location>
        <begin position="263"/>
        <end position="371"/>
    </location>
</feature>
<accession>A0A9Q3D6H3</accession>
<proteinExistence type="predicted"/>
<protein>
    <recommendedName>
        <fullName evidence="3">Integrase catalytic domain-containing protein</fullName>
    </recommendedName>
</protein>
<comment type="caution">
    <text evidence="4">The sequence shown here is derived from an EMBL/GenBank/DDBJ whole genome shotgun (WGS) entry which is preliminary data.</text>
</comment>
<evidence type="ECO:0000313" key="4">
    <source>
        <dbReference type="EMBL" id="MBW0496680.1"/>
    </source>
</evidence>
<dbReference type="GO" id="GO:0005634">
    <property type="term" value="C:nucleus"/>
    <property type="evidence" value="ECO:0007669"/>
    <property type="project" value="UniProtKB-ARBA"/>
</dbReference>
<keyword evidence="1" id="KW-0694">RNA-binding</keyword>
<organism evidence="4 5">
    <name type="scientific">Austropuccinia psidii MF-1</name>
    <dbReference type="NCBI Taxonomy" id="1389203"/>
    <lineage>
        <taxon>Eukaryota</taxon>
        <taxon>Fungi</taxon>
        <taxon>Dikarya</taxon>
        <taxon>Basidiomycota</taxon>
        <taxon>Pucciniomycotina</taxon>
        <taxon>Pucciniomycetes</taxon>
        <taxon>Pucciniales</taxon>
        <taxon>Sphaerophragmiaceae</taxon>
        <taxon>Austropuccinia</taxon>
    </lineage>
</organism>
<evidence type="ECO:0000256" key="2">
    <source>
        <dbReference type="SAM" id="MobiDB-lite"/>
    </source>
</evidence>
<name>A0A9Q3D6H3_9BASI</name>
<evidence type="ECO:0000256" key="1">
    <source>
        <dbReference type="ARBA" id="ARBA00022884"/>
    </source>
</evidence>